<dbReference type="Pfam" id="PF00970">
    <property type="entry name" value="FAD_binding_6"/>
    <property type="match status" value="1"/>
</dbReference>
<dbReference type="InterPro" id="IPR039261">
    <property type="entry name" value="FNR_nucleotide-bd"/>
</dbReference>
<dbReference type="PANTHER" id="PTHR47354">
    <property type="entry name" value="NADH OXIDOREDUCTASE HCR"/>
    <property type="match status" value="1"/>
</dbReference>
<dbReference type="GO" id="GO:0051536">
    <property type="term" value="F:iron-sulfur cluster binding"/>
    <property type="evidence" value="ECO:0007669"/>
    <property type="project" value="InterPro"/>
</dbReference>
<dbReference type="InterPro" id="IPR050415">
    <property type="entry name" value="MRET"/>
</dbReference>
<dbReference type="PROSITE" id="PS51085">
    <property type="entry name" value="2FE2S_FER_2"/>
    <property type="match status" value="1"/>
</dbReference>
<dbReference type="InterPro" id="IPR036010">
    <property type="entry name" value="2Fe-2S_ferredoxin-like_sf"/>
</dbReference>
<dbReference type="SUPFAM" id="SSF54292">
    <property type="entry name" value="2Fe-2S ferredoxin-like"/>
    <property type="match status" value="1"/>
</dbReference>
<dbReference type="PANTHER" id="PTHR47354:SF5">
    <property type="entry name" value="PROTEIN RFBI"/>
    <property type="match status" value="1"/>
</dbReference>
<name>A0A967C1X0_9PROT</name>
<dbReference type="InterPro" id="IPR017927">
    <property type="entry name" value="FAD-bd_FR_type"/>
</dbReference>
<comment type="caution">
    <text evidence="4">The sequence shown here is derived from an EMBL/GenBank/DDBJ whole genome shotgun (WGS) entry which is preliminary data.</text>
</comment>
<dbReference type="InterPro" id="IPR017938">
    <property type="entry name" value="Riboflavin_synthase-like_b-brl"/>
</dbReference>
<sequence length="328" mass="35907">MTLRFNGAEIPCPQGSTVLDALIEADQSVEYSCKNGICQTCVLRADRGAVPAESQVGIKDTLKALGYFLPCVCLPEGSLEISVPEDADLLGRARVVSKETLSPSVSRLVIEPATPLYYRAGQFLNLRRDDGLTRSYSLASVPHLDPHLEFHIKTLPGGEMSTWIRDDVSPGQPLEFGGPNGACFYLPEHPEQNLLLIGNGTGLAPLIGIARDALHSSHHGDVYLYHGSRHVAGIYLHEDLLELQTLFPNFHYVPCLSGDAPPQGYRAGRAEAVALGDFPDLTNWRIYLCGYPPMVNAAQRKCYLAGARMDDIHADPFELKELRSSPRD</sequence>
<dbReference type="InterPro" id="IPR001433">
    <property type="entry name" value="OxRdtase_FAD/NAD-bd"/>
</dbReference>
<evidence type="ECO:0000256" key="1">
    <source>
        <dbReference type="ARBA" id="ARBA00034078"/>
    </source>
</evidence>
<organism evidence="4 5">
    <name type="scientific">Pelagibius litoralis</name>
    <dbReference type="NCBI Taxonomy" id="374515"/>
    <lineage>
        <taxon>Bacteria</taxon>
        <taxon>Pseudomonadati</taxon>
        <taxon>Pseudomonadota</taxon>
        <taxon>Alphaproteobacteria</taxon>
        <taxon>Rhodospirillales</taxon>
        <taxon>Rhodovibrionaceae</taxon>
        <taxon>Pelagibius</taxon>
    </lineage>
</organism>
<evidence type="ECO:0000259" key="2">
    <source>
        <dbReference type="PROSITE" id="PS51085"/>
    </source>
</evidence>
<dbReference type="Pfam" id="PF00111">
    <property type="entry name" value="Fer2"/>
    <property type="match status" value="1"/>
</dbReference>
<keyword evidence="5" id="KW-1185">Reference proteome</keyword>
<evidence type="ECO:0000313" key="5">
    <source>
        <dbReference type="Proteomes" id="UP000761264"/>
    </source>
</evidence>
<proteinExistence type="predicted"/>
<dbReference type="Proteomes" id="UP000761264">
    <property type="component" value="Unassembled WGS sequence"/>
</dbReference>
<feature type="domain" description="2Fe-2S ferredoxin-type" evidence="2">
    <location>
        <begin position="1"/>
        <end position="87"/>
    </location>
</feature>
<dbReference type="SUPFAM" id="SSF63380">
    <property type="entry name" value="Riboflavin synthase domain-like"/>
    <property type="match status" value="1"/>
</dbReference>
<dbReference type="InterPro" id="IPR001709">
    <property type="entry name" value="Flavoprot_Pyr_Nucl_cyt_Rdtase"/>
</dbReference>
<dbReference type="Gene3D" id="3.40.50.80">
    <property type="entry name" value="Nucleotide-binding domain of ferredoxin-NADP reductase (FNR) module"/>
    <property type="match status" value="1"/>
</dbReference>
<feature type="domain" description="FAD-binding FR-type" evidence="3">
    <location>
        <begin position="88"/>
        <end position="186"/>
    </location>
</feature>
<comment type="cofactor">
    <cofactor evidence="1">
        <name>[2Fe-2S] cluster</name>
        <dbReference type="ChEBI" id="CHEBI:190135"/>
    </cofactor>
</comment>
<dbReference type="EMBL" id="JAAQPH010000001">
    <property type="protein sequence ID" value="NIA67253.1"/>
    <property type="molecule type" value="Genomic_DNA"/>
</dbReference>
<dbReference type="PROSITE" id="PS51384">
    <property type="entry name" value="FAD_FR"/>
    <property type="match status" value="1"/>
</dbReference>
<dbReference type="InterPro" id="IPR008333">
    <property type="entry name" value="Cbr1-like_FAD-bd_dom"/>
</dbReference>
<dbReference type="Gene3D" id="2.40.30.10">
    <property type="entry name" value="Translation factors"/>
    <property type="match status" value="1"/>
</dbReference>
<dbReference type="PRINTS" id="PR00371">
    <property type="entry name" value="FPNCR"/>
</dbReference>
<dbReference type="InterPro" id="IPR001041">
    <property type="entry name" value="2Fe-2S_ferredoxin-type"/>
</dbReference>
<dbReference type="SUPFAM" id="SSF52343">
    <property type="entry name" value="Ferredoxin reductase-like, C-terminal NADP-linked domain"/>
    <property type="match status" value="1"/>
</dbReference>
<reference evidence="4" key="1">
    <citation type="submission" date="2020-03" db="EMBL/GenBank/DDBJ databases">
        <title>Genome of Pelagibius litoralis DSM 21314T.</title>
        <authorList>
            <person name="Wang G."/>
        </authorList>
    </citation>
    <scope>NUCLEOTIDE SEQUENCE</scope>
    <source>
        <strain evidence="4">DSM 21314</strain>
    </source>
</reference>
<dbReference type="CDD" id="cd06194">
    <property type="entry name" value="FNR_N-term_Iron_sulfur_binding"/>
    <property type="match status" value="1"/>
</dbReference>
<protein>
    <submittedName>
        <fullName evidence="4">2Fe-2S iron-sulfur cluster binding domain-containing protein</fullName>
    </submittedName>
</protein>
<dbReference type="RefSeq" id="WP_167220599.1">
    <property type="nucleotide sequence ID" value="NZ_JAAQPH010000001.1"/>
</dbReference>
<evidence type="ECO:0000259" key="3">
    <source>
        <dbReference type="PROSITE" id="PS51384"/>
    </source>
</evidence>
<dbReference type="GO" id="GO:0016491">
    <property type="term" value="F:oxidoreductase activity"/>
    <property type="evidence" value="ECO:0007669"/>
    <property type="project" value="InterPro"/>
</dbReference>
<dbReference type="PRINTS" id="PR00410">
    <property type="entry name" value="PHEHYDRXLASE"/>
</dbReference>
<evidence type="ECO:0000313" key="4">
    <source>
        <dbReference type="EMBL" id="NIA67253.1"/>
    </source>
</evidence>
<dbReference type="InterPro" id="IPR012675">
    <property type="entry name" value="Beta-grasp_dom_sf"/>
</dbReference>
<accession>A0A967C1X0</accession>
<dbReference type="CDD" id="cd00207">
    <property type="entry name" value="fer2"/>
    <property type="match status" value="1"/>
</dbReference>
<dbReference type="Pfam" id="PF00175">
    <property type="entry name" value="NAD_binding_1"/>
    <property type="match status" value="1"/>
</dbReference>
<dbReference type="Gene3D" id="3.10.20.30">
    <property type="match status" value="1"/>
</dbReference>
<dbReference type="AlphaFoldDB" id="A0A967C1X0"/>
<gene>
    <name evidence="4" type="ORF">HBA54_01450</name>
</gene>